<evidence type="ECO:0000259" key="3">
    <source>
        <dbReference type="Pfam" id="PF14016"/>
    </source>
</evidence>
<feature type="chain" id="PRO_5015541811" evidence="2">
    <location>
        <begin position="20"/>
        <end position="186"/>
    </location>
</feature>
<keyword evidence="5" id="KW-1185">Reference proteome</keyword>
<dbReference type="EMBL" id="PVZG01000002">
    <property type="protein sequence ID" value="PRY32177.1"/>
    <property type="molecule type" value="Genomic_DNA"/>
</dbReference>
<evidence type="ECO:0000256" key="2">
    <source>
        <dbReference type="SAM" id="SignalP"/>
    </source>
</evidence>
<accession>A0A2T0SFI1</accession>
<evidence type="ECO:0000313" key="4">
    <source>
        <dbReference type="EMBL" id="PRY32177.1"/>
    </source>
</evidence>
<evidence type="ECO:0000256" key="1">
    <source>
        <dbReference type="SAM" id="MobiDB-lite"/>
    </source>
</evidence>
<feature type="compositionally biased region" description="Pro residues" evidence="1">
    <location>
        <begin position="18"/>
        <end position="34"/>
    </location>
</feature>
<proteinExistence type="predicted"/>
<feature type="signal peptide" evidence="2">
    <location>
        <begin position="1"/>
        <end position="19"/>
    </location>
</feature>
<dbReference type="Proteomes" id="UP000239209">
    <property type="component" value="Unassembled WGS sequence"/>
</dbReference>
<dbReference type="InterPro" id="IPR025326">
    <property type="entry name" value="DUF4232"/>
</dbReference>
<comment type="caution">
    <text evidence="4">The sequence shown here is derived from an EMBL/GenBank/DDBJ whole genome shotgun (WGS) entry which is preliminary data.</text>
</comment>
<keyword evidence="2" id="KW-0732">Signal</keyword>
<name>A0A2T0SFI1_9ACTN</name>
<feature type="domain" description="DUF4232" evidence="3">
    <location>
        <begin position="41"/>
        <end position="180"/>
    </location>
</feature>
<dbReference type="Pfam" id="PF14016">
    <property type="entry name" value="DUF4232"/>
    <property type="match status" value="1"/>
</dbReference>
<organism evidence="4 5">
    <name type="scientific">Pseudosporangium ferrugineum</name>
    <dbReference type="NCBI Taxonomy" id="439699"/>
    <lineage>
        <taxon>Bacteria</taxon>
        <taxon>Bacillati</taxon>
        <taxon>Actinomycetota</taxon>
        <taxon>Actinomycetes</taxon>
        <taxon>Micromonosporales</taxon>
        <taxon>Micromonosporaceae</taxon>
        <taxon>Pseudosporangium</taxon>
    </lineage>
</organism>
<feature type="region of interest" description="Disordered" evidence="1">
    <location>
        <begin position="18"/>
        <end position="43"/>
    </location>
</feature>
<reference evidence="4 5" key="1">
    <citation type="submission" date="2018-03" db="EMBL/GenBank/DDBJ databases">
        <title>Genomic Encyclopedia of Archaeal and Bacterial Type Strains, Phase II (KMG-II): from individual species to whole genera.</title>
        <authorList>
            <person name="Goeker M."/>
        </authorList>
    </citation>
    <scope>NUCLEOTIDE SEQUENCE [LARGE SCALE GENOMIC DNA]</scope>
    <source>
        <strain evidence="4 5">DSM 45348</strain>
    </source>
</reference>
<gene>
    <name evidence="4" type="ORF">CLV70_102388</name>
</gene>
<dbReference type="AlphaFoldDB" id="A0A2T0SFI1"/>
<sequence>MPLALGVLLAGCGPPPVSAGTQPPAPVSPAPAPSAPAGRGCPEEGVRVEVGQGDAASGLRVLGLSLVNCGSRAYRVKGYPGLRALGADRNALGVRVLHGAATIAGSGLPGDGPPGPVVLEPRERAGATLAWRNTYDDLREPPVTVRFLEVAPVAGRPVQVVEPEHGLDLGSTGRIAVSAWSPRPAG</sequence>
<protein>
    <submittedName>
        <fullName evidence="4">Uncharacterized protein DUF4232</fullName>
    </submittedName>
</protein>
<evidence type="ECO:0000313" key="5">
    <source>
        <dbReference type="Proteomes" id="UP000239209"/>
    </source>
</evidence>